<evidence type="ECO:0008006" key="4">
    <source>
        <dbReference type="Google" id="ProtNLM"/>
    </source>
</evidence>
<evidence type="ECO:0000313" key="3">
    <source>
        <dbReference type="Proteomes" id="UP000542353"/>
    </source>
</evidence>
<gene>
    <name evidence="2" type="ORF">HNR60_004623</name>
</gene>
<sequence>MTRALKAISAAGLLAALLSTLPARAEPAVELPTRKAGLWELSMLPAGETTPNMTMQHCTDESTDKQMSSSFSPMAKSACSKNETVKTATGYSTDAVCSVAGIQTTSHSEITGDFNAAYSVKITSHNESAPAGVPSDTAMTLQAKWLGACKADQKPGDIMMPGGFKMNIKDVEKLKGLLPR</sequence>
<proteinExistence type="predicted"/>
<name>A0A7W7Z894_9BRAD</name>
<reference evidence="2 3" key="1">
    <citation type="submission" date="2020-08" db="EMBL/GenBank/DDBJ databases">
        <title>Genomic Encyclopedia of Type Strains, Phase IV (KMG-IV): sequencing the most valuable type-strain genomes for metagenomic binning, comparative biology and taxonomic classification.</title>
        <authorList>
            <person name="Goeker M."/>
        </authorList>
    </citation>
    <scope>NUCLEOTIDE SEQUENCE [LARGE SCALE GENOMIC DNA]</scope>
    <source>
        <strain evidence="2 3">DSM 12706</strain>
    </source>
</reference>
<keyword evidence="3" id="KW-1185">Reference proteome</keyword>
<dbReference type="AlphaFoldDB" id="A0A7W7Z894"/>
<evidence type="ECO:0000313" key="2">
    <source>
        <dbReference type="EMBL" id="MBB5049839.1"/>
    </source>
</evidence>
<evidence type="ECO:0000256" key="1">
    <source>
        <dbReference type="SAM" id="SignalP"/>
    </source>
</evidence>
<dbReference type="RefSeq" id="WP_184262522.1">
    <property type="nucleotide sequence ID" value="NZ_JACHIH010000049.1"/>
</dbReference>
<dbReference type="EMBL" id="JACHIH010000049">
    <property type="protein sequence ID" value="MBB5049839.1"/>
    <property type="molecule type" value="Genomic_DNA"/>
</dbReference>
<keyword evidence="1" id="KW-0732">Signal</keyword>
<comment type="caution">
    <text evidence="2">The sequence shown here is derived from an EMBL/GenBank/DDBJ whole genome shotgun (WGS) entry which is preliminary data.</text>
</comment>
<dbReference type="Pfam" id="PF12276">
    <property type="entry name" value="DUF3617"/>
    <property type="match status" value="1"/>
</dbReference>
<protein>
    <recommendedName>
        <fullName evidence="4">DUF3617 family protein</fullName>
    </recommendedName>
</protein>
<organism evidence="2 3">
    <name type="scientific">Rhodopseudomonas rhenobacensis</name>
    <dbReference type="NCBI Taxonomy" id="87461"/>
    <lineage>
        <taxon>Bacteria</taxon>
        <taxon>Pseudomonadati</taxon>
        <taxon>Pseudomonadota</taxon>
        <taxon>Alphaproteobacteria</taxon>
        <taxon>Hyphomicrobiales</taxon>
        <taxon>Nitrobacteraceae</taxon>
        <taxon>Rhodopseudomonas</taxon>
    </lineage>
</organism>
<feature type="signal peptide" evidence="1">
    <location>
        <begin position="1"/>
        <end position="25"/>
    </location>
</feature>
<dbReference type="InterPro" id="IPR022061">
    <property type="entry name" value="DUF3617"/>
</dbReference>
<feature type="chain" id="PRO_5030994407" description="DUF3617 family protein" evidence="1">
    <location>
        <begin position="26"/>
        <end position="180"/>
    </location>
</feature>
<dbReference type="Proteomes" id="UP000542353">
    <property type="component" value="Unassembled WGS sequence"/>
</dbReference>
<accession>A0A7W7Z894</accession>